<feature type="transmembrane region" description="Helical" evidence="6">
    <location>
        <begin position="12"/>
        <end position="29"/>
    </location>
</feature>
<comment type="caution">
    <text evidence="7">The sequence shown here is derived from an EMBL/GenBank/DDBJ whole genome shotgun (WGS) entry which is preliminary data.</text>
</comment>
<comment type="subcellular location">
    <subcellularLocation>
        <location evidence="1">Membrane</location>
        <topology evidence="1">Multi-pass membrane protein</topology>
    </subcellularLocation>
</comment>
<feature type="transmembrane region" description="Helical" evidence="6">
    <location>
        <begin position="225"/>
        <end position="251"/>
    </location>
</feature>
<evidence type="ECO:0000256" key="4">
    <source>
        <dbReference type="ARBA" id="ARBA00022989"/>
    </source>
</evidence>
<comment type="similarity">
    <text evidence="2">Belongs to the UPF0014 family.</text>
</comment>
<proteinExistence type="inferred from homology"/>
<sequence length="267" mass="29329">MRPYLELDFYHVALATSLVLVNGVISVLMQLKLERTLLIASVRTVVQLLLVGYLLSYIFRLQHWAPVIGVGAVMTLIAALTAAGRGPHRFAGMRAVAITAVWISAWSVTGFALLVVFRDLEKWYQPQYAIPLLGMVLGNTLNGISVGLSSFTQNLSSQRDRIESLLAMGATRWESAQSSMRDAIRTGMIPIINSMMVVGLVSLPGMMTGQLVSGMAPMQAVKYQIVIMFLIAGATTLGTVGVVCLSFLRLFDTSHRLRRERITTRKQ</sequence>
<evidence type="ECO:0008006" key="9">
    <source>
        <dbReference type="Google" id="ProtNLM"/>
    </source>
</evidence>
<dbReference type="InterPro" id="IPR005226">
    <property type="entry name" value="UPF0014_fam"/>
</dbReference>
<reference evidence="7 8" key="1">
    <citation type="submission" date="2019-02" db="EMBL/GenBank/DDBJ databases">
        <title>Deep-cultivation of Planctomycetes and their phenomic and genomic characterization uncovers novel biology.</title>
        <authorList>
            <person name="Wiegand S."/>
            <person name="Jogler M."/>
            <person name="Boedeker C."/>
            <person name="Pinto D."/>
            <person name="Vollmers J."/>
            <person name="Rivas-Marin E."/>
            <person name="Kohn T."/>
            <person name="Peeters S.H."/>
            <person name="Heuer A."/>
            <person name="Rast P."/>
            <person name="Oberbeckmann S."/>
            <person name="Bunk B."/>
            <person name="Jeske O."/>
            <person name="Meyerdierks A."/>
            <person name="Storesund J.E."/>
            <person name="Kallscheuer N."/>
            <person name="Luecker S."/>
            <person name="Lage O.M."/>
            <person name="Pohl T."/>
            <person name="Merkel B.J."/>
            <person name="Hornburger P."/>
            <person name="Mueller R.-W."/>
            <person name="Bruemmer F."/>
            <person name="Labrenz M."/>
            <person name="Spormann A.M."/>
            <person name="Op Den Camp H."/>
            <person name="Overmann J."/>
            <person name="Amann R."/>
            <person name="Jetten M.S.M."/>
            <person name="Mascher T."/>
            <person name="Medema M.H."/>
            <person name="Devos D.P."/>
            <person name="Kaster A.-K."/>
            <person name="Ovreas L."/>
            <person name="Rohde M."/>
            <person name="Galperin M.Y."/>
            <person name="Jogler C."/>
        </authorList>
    </citation>
    <scope>NUCLEOTIDE SEQUENCE [LARGE SCALE GENOMIC DNA]</scope>
    <source>
        <strain evidence="7 8">Pla52n</strain>
    </source>
</reference>
<feature type="transmembrane region" description="Helical" evidence="6">
    <location>
        <begin position="187"/>
        <end position="205"/>
    </location>
</feature>
<evidence type="ECO:0000313" key="7">
    <source>
        <dbReference type="EMBL" id="TWU06121.1"/>
    </source>
</evidence>
<keyword evidence="8" id="KW-1185">Reference proteome</keyword>
<keyword evidence="4 6" id="KW-1133">Transmembrane helix</keyword>
<evidence type="ECO:0000313" key="8">
    <source>
        <dbReference type="Proteomes" id="UP000320176"/>
    </source>
</evidence>
<evidence type="ECO:0000256" key="1">
    <source>
        <dbReference type="ARBA" id="ARBA00004141"/>
    </source>
</evidence>
<dbReference type="Proteomes" id="UP000320176">
    <property type="component" value="Unassembled WGS sequence"/>
</dbReference>
<feature type="transmembrane region" description="Helical" evidence="6">
    <location>
        <begin position="95"/>
        <end position="117"/>
    </location>
</feature>
<evidence type="ECO:0000256" key="6">
    <source>
        <dbReference type="SAM" id="Phobius"/>
    </source>
</evidence>
<dbReference type="AlphaFoldDB" id="A0A5C6B3S1"/>
<dbReference type="PANTHER" id="PTHR30028:SF0">
    <property type="entry name" value="PROTEIN ALUMINUM SENSITIVE 3"/>
    <property type="match status" value="1"/>
</dbReference>
<evidence type="ECO:0000256" key="2">
    <source>
        <dbReference type="ARBA" id="ARBA00005268"/>
    </source>
</evidence>
<accession>A0A5C6B3S1</accession>
<keyword evidence="3 6" id="KW-0812">Transmembrane</keyword>
<dbReference type="GO" id="GO:0005886">
    <property type="term" value="C:plasma membrane"/>
    <property type="evidence" value="ECO:0007669"/>
    <property type="project" value="TreeGrafter"/>
</dbReference>
<feature type="transmembrane region" description="Helical" evidence="6">
    <location>
        <begin position="129"/>
        <end position="151"/>
    </location>
</feature>
<dbReference type="Pfam" id="PF03649">
    <property type="entry name" value="UPF0014"/>
    <property type="match status" value="1"/>
</dbReference>
<evidence type="ECO:0000256" key="5">
    <source>
        <dbReference type="ARBA" id="ARBA00023136"/>
    </source>
</evidence>
<organism evidence="7 8">
    <name type="scientific">Stieleria varia</name>
    <dbReference type="NCBI Taxonomy" id="2528005"/>
    <lineage>
        <taxon>Bacteria</taxon>
        <taxon>Pseudomonadati</taxon>
        <taxon>Planctomycetota</taxon>
        <taxon>Planctomycetia</taxon>
        <taxon>Pirellulales</taxon>
        <taxon>Pirellulaceae</taxon>
        <taxon>Stieleria</taxon>
    </lineage>
</organism>
<evidence type="ECO:0000256" key="3">
    <source>
        <dbReference type="ARBA" id="ARBA00022692"/>
    </source>
</evidence>
<name>A0A5C6B3S1_9BACT</name>
<dbReference type="EMBL" id="SJPN01000002">
    <property type="protein sequence ID" value="TWU06121.1"/>
    <property type="molecule type" value="Genomic_DNA"/>
</dbReference>
<protein>
    <recommendedName>
        <fullName evidence="9">Iron export permease protein FetB</fullName>
    </recommendedName>
</protein>
<feature type="transmembrane region" description="Helical" evidence="6">
    <location>
        <begin position="64"/>
        <end position="83"/>
    </location>
</feature>
<feature type="transmembrane region" description="Helical" evidence="6">
    <location>
        <begin position="36"/>
        <end position="58"/>
    </location>
</feature>
<dbReference type="PANTHER" id="PTHR30028">
    <property type="entry name" value="UPF0014 INNER MEMBRANE PROTEIN YBBM-RELATED"/>
    <property type="match status" value="1"/>
</dbReference>
<gene>
    <name evidence="7" type="ORF">Pla52n_18410</name>
</gene>
<keyword evidence="5 6" id="KW-0472">Membrane</keyword>